<protein>
    <submittedName>
        <fullName evidence="1">Uncharacterized protein</fullName>
    </submittedName>
</protein>
<evidence type="ECO:0000313" key="1">
    <source>
        <dbReference type="EMBL" id="MAA12736.1"/>
    </source>
</evidence>
<reference evidence="1" key="1">
    <citation type="journal article" date="2017" name="Parasit. Vectors">
        <title>Sialotranscriptomics of Rhipicephalus zambeziensis reveals intricate expression profiles of secretory proteins and suggests tight temporal transcriptional regulation during blood-feeding.</title>
        <authorList>
            <person name="de Castro M.H."/>
            <person name="de Klerk D."/>
            <person name="Pienaar R."/>
            <person name="Rees D.J.G."/>
            <person name="Mans B.J."/>
        </authorList>
    </citation>
    <scope>NUCLEOTIDE SEQUENCE</scope>
    <source>
        <tissue evidence="1">Salivary glands</tissue>
    </source>
</reference>
<name>A0A224Y5B0_9ACAR</name>
<organism evidence="1">
    <name type="scientific">Rhipicephalus zambeziensis</name>
    <dbReference type="NCBI Taxonomy" id="60191"/>
    <lineage>
        <taxon>Eukaryota</taxon>
        <taxon>Metazoa</taxon>
        <taxon>Ecdysozoa</taxon>
        <taxon>Arthropoda</taxon>
        <taxon>Chelicerata</taxon>
        <taxon>Arachnida</taxon>
        <taxon>Acari</taxon>
        <taxon>Parasitiformes</taxon>
        <taxon>Ixodida</taxon>
        <taxon>Ixodoidea</taxon>
        <taxon>Ixodidae</taxon>
        <taxon>Rhipicephalinae</taxon>
        <taxon>Rhipicephalus</taxon>
        <taxon>Rhipicephalus</taxon>
    </lineage>
</organism>
<accession>A0A224Y5B0</accession>
<proteinExistence type="predicted"/>
<dbReference type="AlphaFoldDB" id="A0A224Y5B0"/>
<dbReference type="EMBL" id="GFPF01001590">
    <property type="protein sequence ID" value="MAA12736.1"/>
    <property type="molecule type" value="Transcribed_RNA"/>
</dbReference>
<sequence>MDIPYITVTKFFFFFSQYFCFTFGCCKEDTSTVHISAAKTEFRHALYKERAMRQELYKKKGVRPNEFQATYLPTRTFFFTTLTITSLRNSRHDKKKIAQAFPRASGFGYMQKQKKNLPTP</sequence>